<evidence type="ECO:0000313" key="6">
    <source>
        <dbReference type="Proteomes" id="UP000038009"/>
    </source>
</evidence>
<dbReference type="Pfam" id="PF13920">
    <property type="entry name" value="zf-C3HC4_3"/>
    <property type="match status" value="1"/>
</dbReference>
<keyword evidence="2" id="KW-0862">Zinc</keyword>
<evidence type="ECO:0000313" key="5">
    <source>
        <dbReference type="EMBL" id="KPI86947.1"/>
    </source>
</evidence>
<organism evidence="5 6">
    <name type="scientific">Leptomonas seymouri</name>
    <dbReference type="NCBI Taxonomy" id="5684"/>
    <lineage>
        <taxon>Eukaryota</taxon>
        <taxon>Discoba</taxon>
        <taxon>Euglenozoa</taxon>
        <taxon>Kinetoplastea</taxon>
        <taxon>Metakinetoplastina</taxon>
        <taxon>Trypanosomatida</taxon>
        <taxon>Trypanosomatidae</taxon>
        <taxon>Leishmaniinae</taxon>
        <taxon>Leptomonas</taxon>
    </lineage>
</organism>
<protein>
    <recommendedName>
        <fullName evidence="4">RING-type domain-containing protein</fullName>
    </recommendedName>
</protein>
<dbReference type="GO" id="GO:0008270">
    <property type="term" value="F:zinc ion binding"/>
    <property type="evidence" value="ECO:0007669"/>
    <property type="project" value="UniProtKB-KW"/>
</dbReference>
<dbReference type="PROSITE" id="PS50089">
    <property type="entry name" value="ZF_RING_2"/>
    <property type="match status" value="1"/>
</dbReference>
<accession>A0A0N0P6A9</accession>
<dbReference type="GO" id="GO:0016567">
    <property type="term" value="P:protein ubiquitination"/>
    <property type="evidence" value="ECO:0007669"/>
    <property type="project" value="TreeGrafter"/>
</dbReference>
<dbReference type="SUPFAM" id="SSF57850">
    <property type="entry name" value="RING/U-box"/>
    <property type="match status" value="1"/>
</dbReference>
<evidence type="ECO:0000259" key="4">
    <source>
        <dbReference type="PROSITE" id="PS50089"/>
    </source>
</evidence>
<dbReference type="OMA" id="APHNFYL"/>
<dbReference type="SMART" id="SM00184">
    <property type="entry name" value="RING"/>
    <property type="match status" value="1"/>
</dbReference>
<feature type="domain" description="RING-type" evidence="4">
    <location>
        <begin position="341"/>
        <end position="380"/>
    </location>
</feature>
<name>A0A0N0P6A9_LEPSE</name>
<keyword evidence="2" id="KW-0479">Metal-binding</keyword>
<feature type="region of interest" description="Disordered" evidence="3">
    <location>
        <begin position="221"/>
        <end position="266"/>
    </location>
</feature>
<evidence type="ECO:0000256" key="1">
    <source>
        <dbReference type="ARBA" id="ARBA00025721"/>
    </source>
</evidence>
<dbReference type="InterPro" id="IPR045194">
    <property type="entry name" value="MGRN1/RNF157-like"/>
</dbReference>
<proteinExistence type="inferred from homology"/>
<dbReference type="Gene3D" id="3.30.40.10">
    <property type="entry name" value="Zinc/RING finger domain, C3HC4 (zinc finger)"/>
    <property type="match status" value="1"/>
</dbReference>
<dbReference type="CDD" id="cd16789">
    <property type="entry name" value="mRING-HC-C3HC5_MGRN1-like"/>
    <property type="match status" value="1"/>
</dbReference>
<keyword evidence="2" id="KW-0863">Zinc-finger</keyword>
<evidence type="ECO:0000256" key="3">
    <source>
        <dbReference type="SAM" id="MobiDB-lite"/>
    </source>
</evidence>
<dbReference type="VEuPathDB" id="TriTrypDB:Lsey_0109_0210"/>
<dbReference type="GO" id="GO:0061630">
    <property type="term" value="F:ubiquitin protein ligase activity"/>
    <property type="evidence" value="ECO:0007669"/>
    <property type="project" value="UniProtKB-EC"/>
</dbReference>
<reference evidence="5 6" key="1">
    <citation type="journal article" date="2015" name="PLoS Pathog.">
        <title>Leptomonas seymouri: Adaptations to the Dixenous Life Cycle Analyzed by Genome Sequencing, Transcriptome Profiling and Co-infection with Leishmania donovani.</title>
        <authorList>
            <person name="Kraeva N."/>
            <person name="Butenko A."/>
            <person name="Hlavacova J."/>
            <person name="Kostygov A."/>
            <person name="Myskova J."/>
            <person name="Grybchuk D."/>
            <person name="Lestinova T."/>
            <person name="Votypka J."/>
            <person name="Volf P."/>
            <person name="Opperdoes F."/>
            <person name="Flegontov P."/>
            <person name="Lukes J."/>
            <person name="Yurchenko V."/>
        </authorList>
    </citation>
    <scope>NUCLEOTIDE SEQUENCE [LARGE SCALE GENOMIC DNA]</scope>
    <source>
        <strain evidence="5 6">ATCC 30220</strain>
    </source>
</reference>
<comment type="similarity">
    <text evidence="1">Belongs to the RING-type zinc finger family. LOG2 subfamily.</text>
</comment>
<sequence>MGNQPSQAAEYSVSEEELRHAPHNFYLVDGSPSIRFMRDRMHGPLIYDLHVEEDEDGVVQRTAMLDLSSAVPRKQAFELISVASQPPPPTPRTAGSGRDSSGCLPPFVGPHGKGLALRFRIAATAPPNRVRVLTGVSLAYIPGDGIRLSSGDPSVRKPHCVFDTHETNGLGTVITRDEIFPHLLLPVKLEEAPQATDEMYNTQRVSYAPLVIEVDVGTTEYPSTNAGQPAVESTEVGGAAHASLPPSTPSSPPSHPTAPLSSSRRRTLHYTLLELPDGAREELASSRENEAAPAPLVCRVYRQLLQVGNEVYNLEDVFDMGRDDEEVPNALTVPDEDEALCVVCLTNPKNTTILPCRHMCLCSECAVHLRMSNNRCPLCRANIDRLMTI</sequence>
<dbReference type="InterPro" id="IPR013083">
    <property type="entry name" value="Znf_RING/FYVE/PHD"/>
</dbReference>
<dbReference type="EMBL" id="LJSK01000109">
    <property type="protein sequence ID" value="KPI86947.1"/>
    <property type="molecule type" value="Genomic_DNA"/>
</dbReference>
<dbReference type="OrthoDB" id="1711136at2759"/>
<dbReference type="InterPro" id="IPR045195">
    <property type="entry name" value="LOG2-like_mRING_C3HC5"/>
</dbReference>
<evidence type="ECO:0000256" key="2">
    <source>
        <dbReference type="PROSITE-ProRule" id="PRU00175"/>
    </source>
</evidence>
<keyword evidence="6" id="KW-1185">Reference proteome</keyword>
<dbReference type="PANTHER" id="PTHR22996">
    <property type="entry name" value="MAHOGUNIN"/>
    <property type="match status" value="1"/>
</dbReference>
<gene>
    <name evidence="5" type="ORF">ABL78_3993</name>
</gene>
<comment type="caution">
    <text evidence="5">The sequence shown here is derived from an EMBL/GenBank/DDBJ whole genome shotgun (WGS) entry which is preliminary data.</text>
</comment>
<dbReference type="PANTHER" id="PTHR22996:SF0">
    <property type="entry name" value="RE60872P-RELATED"/>
    <property type="match status" value="1"/>
</dbReference>
<dbReference type="InterPro" id="IPR001841">
    <property type="entry name" value="Znf_RING"/>
</dbReference>
<dbReference type="Proteomes" id="UP000038009">
    <property type="component" value="Unassembled WGS sequence"/>
</dbReference>
<feature type="compositionally biased region" description="Pro residues" evidence="3">
    <location>
        <begin position="246"/>
        <end position="256"/>
    </location>
</feature>
<dbReference type="AlphaFoldDB" id="A0A0N0P6A9"/>